<feature type="compositionally biased region" description="Polar residues" evidence="7">
    <location>
        <begin position="18"/>
        <end position="34"/>
    </location>
</feature>
<dbReference type="Pfam" id="PF00628">
    <property type="entry name" value="PHD"/>
    <property type="match status" value="1"/>
</dbReference>
<dbReference type="InterPro" id="IPR001965">
    <property type="entry name" value="Znf_PHD"/>
</dbReference>
<keyword evidence="2" id="KW-0479">Metal-binding</keyword>
<evidence type="ECO:0000256" key="7">
    <source>
        <dbReference type="SAM" id="MobiDB-lite"/>
    </source>
</evidence>
<evidence type="ECO:0000313" key="10">
    <source>
        <dbReference type="Proteomes" id="UP000250266"/>
    </source>
</evidence>
<reference evidence="9 10" key="1">
    <citation type="journal article" date="2016" name="Nat. Commun.">
        <title>Ectomycorrhizal ecology is imprinted in the genome of the dominant symbiotic fungus Cenococcum geophilum.</title>
        <authorList>
            <consortium name="DOE Joint Genome Institute"/>
            <person name="Peter M."/>
            <person name="Kohler A."/>
            <person name="Ohm R.A."/>
            <person name="Kuo A."/>
            <person name="Krutzmann J."/>
            <person name="Morin E."/>
            <person name="Arend M."/>
            <person name="Barry K.W."/>
            <person name="Binder M."/>
            <person name="Choi C."/>
            <person name="Clum A."/>
            <person name="Copeland A."/>
            <person name="Grisel N."/>
            <person name="Haridas S."/>
            <person name="Kipfer T."/>
            <person name="LaButti K."/>
            <person name="Lindquist E."/>
            <person name="Lipzen A."/>
            <person name="Maire R."/>
            <person name="Meier B."/>
            <person name="Mihaltcheva S."/>
            <person name="Molinier V."/>
            <person name="Murat C."/>
            <person name="Poggeler S."/>
            <person name="Quandt C.A."/>
            <person name="Sperisen C."/>
            <person name="Tritt A."/>
            <person name="Tisserant E."/>
            <person name="Crous P.W."/>
            <person name="Henrissat B."/>
            <person name="Nehls U."/>
            <person name="Egli S."/>
            <person name="Spatafora J.W."/>
            <person name="Grigoriev I.V."/>
            <person name="Martin F.M."/>
        </authorList>
    </citation>
    <scope>NUCLEOTIDE SEQUENCE [LARGE SCALE GENOMIC DNA]</scope>
    <source>
        <strain evidence="9 10">CBS 459.81</strain>
    </source>
</reference>
<dbReference type="InterPro" id="IPR019787">
    <property type="entry name" value="Znf_PHD-finger"/>
</dbReference>
<dbReference type="AlphaFoldDB" id="A0A8E2EHS8"/>
<accession>A0A8E2EHS8</accession>
<dbReference type="InterPro" id="IPR037869">
    <property type="entry name" value="Spp1/CFP1"/>
</dbReference>
<name>A0A8E2EHS8_9PEZI</name>
<sequence length="805" mass="87242">MSNISALLNPEPGPENPASKTSQAPSRNGSFDSYTATTTHEAADTITTLAAFGSNASYSSSHDHHPQTQYGDAQQQSSLSSVAAPVEPSPPIEQIQFSPTLDQYHHGSKSPEELRRQSLIARSSPAPILAPIQLLSTVLNDQLSEEPQQVTTSFGRDISQIVPPSHSSEANDERVLDGAQDREPAFVRDTSTTTQIRKPSAGLHSTPHPISTAIPLSDPQYSQRSPAPIIKPEPNGTPREGTPSTMALKTERNNSVSEASLDVETLKALEAVKKSDLGLRAKSRETATPAAAPSKKRPAPKSSAATNKKGTAAKKPAAKKRKIDSETASVGGTPSVRRSATPSSRASKTPALNTVAKSQPKKSSQAGTPVAGSSPAPDRSSQAAASDVEDSEGTNEDDDAVFCICRKPDNHRWMIACDGGCEDWFHGSCVNMQQEDENLIDKYICPNCEENGRGFTTWKPMCRRDGCRQPARLIKDGPVSKYCSDQCGVLFFKNAVGRSPKKNVENGATGKRVKRKVNKDAEEDVDMDEGDDEEPSPRGGALRARDLKSLATAVKDIDSFRRLGSGVLSPPATASPTKASFSGSPKINGISHAETNGDVPPTAAILLNPAESEHLAALEREKSDLQSRLVLLKDRETFLSLTRGQAARYAEREKLKPKEVCGYDQRLSWSETEFANWRASKFGKAALKHNTLEPSDEQVAVETDSRAGVGENGKMQGEAWSDETDGTTFFCTKKRCARHTQWQKLNLHDVFFEQAEVKESLQRVEREGKDVRERAMLRARTEAAAKKIERTNARGGEGWIEAVET</sequence>
<dbReference type="InterPro" id="IPR019786">
    <property type="entry name" value="Zinc_finger_PHD-type_CS"/>
</dbReference>
<evidence type="ECO:0000256" key="5">
    <source>
        <dbReference type="ARBA" id="ARBA00023242"/>
    </source>
</evidence>
<dbReference type="SUPFAM" id="SSF57903">
    <property type="entry name" value="FYVE/PHD zinc finger"/>
    <property type="match status" value="1"/>
</dbReference>
<keyword evidence="5" id="KW-0539">Nucleus</keyword>
<feature type="region of interest" description="Disordered" evidence="7">
    <location>
        <begin position="565"/>
        <end position="584"/>
    </location>
</feature>
<evidence type="ECO:0000256" key="2">
    <source>
        <dbReference type="ARBA" id="ARBA00022723"/>
    </source>
</evidence>
<dbReference type="Gene3D" id="3.30.40.10">
    <property type="entry name" value="Zinc/RING finger domain, C3HC4 (zinc finger)"/>
    <property type="match status" value="1"/>
</dbReference>
<dbReference type="OrthoDB" id="436852at2759"/>
<dbReference type="SMART" id="SM00249">
    <property type="entry name" value="PHD"/>
    <property type="match status" value="1"/>
</dbReference>
<evidence type="ECO:0000256" key="1">
    <source>
        <dbReference type="ARBA" id="ARBA00004123"/>
    </source>
</evidence>
<evidence type="ECO:0000259" key="8">
    <source>
        <dbReference type="PROSITE" id="PS50016"/>
    </source>
</evidence>
<gene>
    <name evidence="9" type="ORF">K432DRAFT_378813</name>
</gene>
<evidence type="ECO:0000313" key="9">
    <source>
        <dbReference type="EMBL" id="OCK84235.1"/>
    </source>
</evidence>
<dbReference type="InterPro" id="IPR013083">
    <property type="entry name" value="Znf_RING/FYVE/PHD"/>
</dbReference>
<comment type="subcellular location">
    <subcellularLocation>
        <location evidence="1">Nucleus</location>
    </subcellularLocation>
</comment>
<evidence type="ECO:0000256" key="3">
    <source>
        <dbReference type="ARBA" id="ARBA00022771"/>
    </source>
</evidence>
<dbReference type="EMBL" id="KV744842">
    <property type="protein sequence ID" value="OCK84235.1"/>
    <property type="molecule type" value="Genomic_DNA"/>
</dbReference>
<dbReference type="GO" id="GO:0045893">
    <property type="term" value="P:positive regulation of DNA-templated transcription"/>
    <property type="evidence" value="ECO:0007669"/>
    <property type="project" value="TreeGrafter"/>
</dbReference>
<feature type="compositionally biased region" description="Polar residues" evidence="7">
    <location>
        <begin position="326"/>
        <end position="367"/>
    </location>
</feature>
<feature type="region of interest" description="Disordered" evidence="7">
    <location>
        <begin position="501"/>
        <end position="545"/>
    </location>
</feature>
<dbReference type="InterPro" id="IPR011011">
    <property type="entry name" value="Znf_FYVE_PHD"/>
</dbReference>
<organism evidence="9 10">
    <name type="scientific">Lepidopterella palustris CBS 459.81</name>
    <dbReference type="NCBI Taxonomy" id="1314670"/>
    <lineage>
        <taxon>Eukaryota</taxon>
        <taxon>Fungi</taxon>
        <taxon>Dikarya</taxon>
        <taxon>Ascomycota</taxon>
        <taxon>Pezizomycotina</taxon>
        <taxon>Dothideomycetes</taxon>
        <taxon>Pleosporomycetidae</taxon>
        <taxon>Mytilinidiales</taxon>
        <taxon>Argynnaceae</taxon>
        <taxon>Lepidopterella</taxon>
    </lineage>
</organism>
<proteinExistence type="predicted"/>
<evidence type="ECO:0000256" key="4">
    <source>
        <dbReference type="ARBA" id="ARBA00022833"/>
    </source>
</evidence>
<feature type="compositionally biased region" description="Basic and acidic residues" evidence="7">
    <location>
        <begin position="169"/>
        <end position="186"/>
    </location>
</feature>
<feature type="compositionally biased region" description="Polar residues" evidence="7">
    <location>
        <begin position="242"/>
        <end position="258"/>
    </location>
</feature>
<feature type="compositionally biased region" description="Polar residues" evidence="7">
    <location>
        <begin position="572"/>
        <end position="584"/>
    </location>
</feature>
<dbReference type="PROSITE" id="PS01359">
    <property type="entry name" value="ZF_PHD_1"/>
    <property type="match status" value="1"/>
</dbReference>
<feature type="compositionally biased region" description="Low complexity" evidence="7">
    <location>
        <begin position="73"/>
        <end position="86"/>
    </location>
</feature>
<dbReference type="PANTHER" id="PTHR46174:SF1">
    <property type="entry name" value="CXXC-TYPE ZINC FINGER PROTEIN 1"/>
    <property type="match status" value="1"/>
</dbReference>
<feature type="compositionally biased region" description="Basic and acidic residues" evidence="7">
    <location>
        <begin position="264"/>
        <end position="285"/>
    </location>
</feature>
<keyword evidence="4" id="KW-0862">Zinc</keyword>
<feature type="compositionally biased region" description="Low complexity" evidence="7">
    <location>
        <begin position="300"/>
        <end position="315"/>
    </location>
</feature>
<dbReference type="PROSITE" id="PS50016">
    <property type="entry name" value="ZF_PHD_2"/>
    <property type="match status" value="1"/>
</dbReference>
<dbReference type="PANTHER" id="PTHR46174">
    <property type="entry name" value="CXXC-TYPE ZINC FINGER PROTEIN 1"/>
    <property type="match status" value="1"/>
</dbReference>
<feature type="region of interest" description="Disordered" evidence="7">
    <location>
        <begin position="1"/>
        <end position="37"/>
    </location>
</feature>
<feature type="region of interest" description="Disordered" evidence="7">
    <location>
        <begin position="146"/>
        <end position="395"/>
    </location>
</feature>
<dbReference type="Proteomes" id="UP000250266">
    <property type="component" value="Unassembled WGS sequence"/>
</dbReference>
<evidence type="ECO:0000256" key="6">
    <source>
        <dbReference type="PROSITE-ProRule" id="PRU00146"/>
    </source>
</evidence>
<protein>
    <recommendedName>
        <fullName evidence="8">PHD-type domain-containing protein</fullName>
    </recommendedName>
</protein>
<feature type="compositionally biased region" description="Acidic residues" evidence="7">
    <location>
        <begin position="521"/>
        <end position="534"/>
    </location>
</feature>
<keyword evidence="10" id="KW-1185">Reference proteome</keyword>
<keyword evidence="3 6" id="KW-0863">Zinc-finger</keyword>
<dbReference type="GO" id="GO:0048188">
    <property type="term" value="C:Set1C/COMPASS complex"/>
    <property type="evidence" value="ECO:0007669"/>
    <property type="project" value="InterPro"/>
</dbReference>
<feature type="region of interest" description="Disordered" evidence="7">
    <location>
        <begin position="55"/>
        <end position="114"/>
    </location>
</feature>
<dbReference type="GO" id="GO:0008270">
    <property type="term" value="F:zinc ion binding"/>
    <property type="evidence" value="ECO:0007669"/>
    <property type="project" value="UniProtKB-KW"/>
</dbReference>
<feature type="compositionally biased region" description="Basic and acidic residues" evidence="7">
    <location>
        <begin position="103"/>
        <end position="114"/>
    </location>
</feature>
<feature type="domain" description="PHD-type" evidence="8">
    <location>
        <begin position="400"/>
        <end position="451"/>
    </location>
</feature>